<gene>
    <name evidence="1" type="ORF">NCTC12420_04384</name>
</gene>
<evidence type="ECO:0000313" key="1">
    <source>
        <dbReference type="EMBL" id="SUI04524.1"/>
    </source>
</evidence>
<proteinExistence type="predicted"/>
<evidence type="ECO:0000313" key="2">
    <source>
        <dbReference type="Proteomes" id="UP000254220"/>
    </source>
</evidence>
<accession>A0A379XVN4</accession>
<dbReference type="Proteomes" id="UP000254220">
    <property type="component" value="Unassembled WGS sequence"/>
</dbReference>
<protein>
    <submittedName>
        <fullName evidence="1">Uncharacterized protein</fullName>
    </submittedName>
</protein>
<reference evidence="1 2" key="1">
    <citation type="submission" date="2018-06" db="EMBL/GenBank/DDBJ databases">
        <authorList>
            <consortium name="Pathogen Informatics"/>
            <person name="Doyle S."/>
        </authorList>
    </citation>
    <scope>NUCLEOTIDE SEQUENCE [LARGE SCALE GENOMIC DNA]</scope>
    <source>
        <strain evidence="1 2">NCTC12420</strain>
    </source>
</reference>
<organism evidence="1 2">
    <name type="scientific">Salmonella enterica subsp. indica</name>
    <dbReference type="NCBI Taxonomy" id="59207"/>
    <lineage>
        <taxon>Bacteria</taxon>
        <taxon>Pseudomonadati</taxon>
        <taxon>Pseudomonadota</taxon>
        <taxon>Gammaproteobacteria</taxon>
        <taxon>Enterobacterales</taxon>
        <taxon>Enterobacteriaceae</taxon>
        <taxon>Salmonella</taxon>
    </lineage>
</organism>
<dbReference type="EMBL" id="UGYB01000001">
    <property type="protein sequence ID" value="SUI04524.1"/>
    <property type="molecule type" value="Genomic_DNA"/>
</dbReference>
<dbReference type="AlphaFoldDB" id="A0A379XVN4"/>
<name>A0A379XVN4_SALER</name>
<sequence>MLVLVILNYSLSYRGILTHILLDILSTFGDVKDKDIN</sequence>